<organism evidence="8 9">
    <name type="scientific">Arsukibacterium indicum</name>
    <dbReference type="NCBI Taxonomy" id="2848612"/>
    <lineage>
        <taxon>Bacteria</taxon>
        <taxon>Pseudomonadati</taxon>
        <taxon>Pseudomonadota</taxon>
        <taxon>Gammaproteobacteria</taxon>
        <taxon>Chromatiales</taxon>
        <taxon>Chromatiaceae</taxon>
        <taxon>Arsukibacterium</taxon>
    </lineage>
</organism>
<keyword evidence="2 4" id="KW-0547">Nucleotide-binding</keyword>
<dbReference type="GO" id="GO:0016874">
    <property type="term" value="F:ligase activity"/>
    <property type="evidence" value="ECO:0007669"/>
    <property type="project" value="UniProtKB-KW"/>
</dbReference>
<evidence type="ECO:0000256" key="4">
    <source>
        <dbReference type="HAMAP-Rule" id="MF_00802"/>
    </source>
</evidence>
<comment type="cofactor">
    <cofactor evidence="4">
        <name>Mg(2+)</name>
        <dbReference type="ChEBI" id="CHEBI:18420"/>
    </cofactor>
</comment>
<feature type="region of interest" description="Adenylyl removase" evidence="4">
    <location>
        <begin position="1"/>
        <end position="434"/>
    </location>
</feature>
<comment type="function">
    <text evidence="4">Involved in the regulation of glutamine synthetase GlnA, a key enzyme in the process to assimilate ammonia. When cellular nitrogen levels are high, the C-terminal adenylyl transferase (AT) inactivates GlnA by covalent transfer of an adenylyl group from ATP to specific tyrosine residue of GlnA, thus reducing its activity. Conversely, when nitrogen levels are low, the N-terminal adenylyl removase (AR) activates GlnA by removing the adenylyl group by phosphorolysis, increasing its activity. The regulatory region of GlnE binds the signal transduction protein PII (GlnB) which indicates the nitrogen status of the cell.</text>
</comment>
<evidence type="ECO:0000256" key="5">
    <source>
        <dbReference type="SAM" id="Coils"/>
    </source>
</evidence>
<dbReference type="EC" id="2.7.7.89" evidence="4"/>
<dbReference type="InterPro" id="IPR023057">
    <property type="entry name" value="GlnE"/>
</dbReference>
<reference evidence="8 9" key="1">
    <citation type="submission" date="2021-06" db="EMBL/GenBank/DDBJ databases">
        <title>Rheinheimera indica sp. nov., isolated from deep-sea sediment.</title>
        <authorList>
            <person name="Wang Z."/>
            <person name="Zhang X.-Y."/>
        </authorList>
    </citation>
    <scope>NUCLEOTIDE SEQUENCE [LARGE SCALE GENOMIC DNA]</scope>
    <source>
        <strain evidence="8 9">SM2107</strain>
    </source>
</reference>
<keyword evidence="3 4" id="KW-0067">ATP-binding</keyword>
<dbReference type="CDD" id="cd05401">
    <property type="entry name" value="NT_GlnE_GlnD_like"/>
    <property type="match status" value="2"/>
</dbReference>
<keyword evidence="4" id="KW-0460">Magnesium</keyword>
<feature type="domain" description="Glutamate-ammonia ligase adenylyltransferase repeated" evidence="6">
    <location>
        <begin position="544"/>
        <end position="796"/>
    </location>
</feature>
<feature type="domain" description="PII-uridylyltransferase/Glutamine-synthetase adenylyltransferase" evidence="7">
    <location>
        <begin position="821"/>
        <end position="904"/>
    </location>
</feature>
<dbReference type="Proteomes" id="UP000704611">
    <property type="component" value="Unassembled WGS sequence"/>
</dbReference>
<dbReference type="NCBIfam" id="NF008292">
    <property type="entry name" value="PRK11072.1"/>
    <property type="match status" value="1"/>
</dbReference>
<keyword evidence="5" id="KW-0175">Coiled coil</keyword>
<dbReference type="GO" id="GO:0008882">
    <property type="term" value="F:[glutamate-ammonia-ligase] adenylyltransferase activity"/>
    <property type="evidence" value="ECO:0007669"/>
    <property type="project" value="UniProtKB-EC"/>
</dbReference>
<feature type="region of interest" description="Adenylyl transferase" evidence="4">
    <location>
        <begin position="442"/>
        <end position="936"/>
    </location>
</feature>
<gene>
    <name evidence="4 8" type="primary">glnE</name>
    <name evidence="8" type="ORF">KQY15_07690</name>
</gene>
<comment type="catalytic activity">
    <reaction evidence="4">
        <text>[glutamine synthetase]-L-tyrosine + ATP = [glutamine synthetase]-O(4)-(5'-adenylyl)-L-tyrosine + diphosphate</text>
        <dbReference type="Rhea" id="RHEA:18589"/>
        <dbReference type="Rhea" id="RHEA-COMP:10660"/>
        <dbReference type="Rhea" id="RHEA-COMP:10661"/>
        <dbReference type="ChEBI" id="CHEBI:30616"/>
        <dbReference type="ChEBI" id="CHEBI:33019"/>
        <dbReference type="ChEBI" id="CHEBI:46858"/>
        <dbReference type="ChEBI" id="CHEBI:83624"/>
        <dbReference type="EC" id="2.7.7.42"/>
    </reaction>
</comment>
<accession>A0ABS6ML42</accession>
<dbReference type="PANTHER" id="PTHR30621">
    <property type="entry name" value="GLUTAMINE SYNTHETASE ADENYLYLTRANSFERASE"/>
    <property type="match status" value="1"/>
</dbReference>
<keyword evidence="4 8" id="KW-0548">Nucleotidyltransferase</keyword>
<feature type="coiled-coil region" evidence="5">
    <location>
        <begin position="794"/>
        <end position="821"/>
    </location>
</feature>
<dbReference type="InterPro" id="IPR013546">
    <property type="entry name" value="PII_UdlTrfase/GS_AdlTrfase"/>
</dbReference>
<evidence type="ECO:0000256" key="3">
    <source>
        <dbReference type="ARBA" id="ARBA00022840"/>
    </source>
</evidence>
<dbReference type="PANTHER" id="PTHR30621:SF0">
    <property type="entry name" value="BIFUNCTIONAL GLUTAMINE SYNTHETASE ADENYLYLTRANSFERASE_ADENYLYL-REMOVING ENZYME"/>
    <property type="match status" value="1"/>
</dbReference>
<sequence length="936" mass="106509">MSHSDSYWQEAYHQLRGAELADAQQQQLISLLKASLFLGRTLIQQPELTELLLDKEALAHQLNQPWQNPLSSVDPADETAVFRQLRRYRNRALTMLLAADIYQLQDIEQSLARVSSLADCLINSAYHWAYQAQQQQNGTPFDDCDLPMPMLILGMGKLGGKELNFSSDIDLIFTYPGHGETRDGRRTLEHQQFFTKVGQKLIAALHQATADGFVYRVDMRLRPFGDSGPLVLSFAALEDYYQEQGRDWERYALLKARVLNPEPQHTAELQKLLKPFIYRRYIDFSAIESLRRMKQLIEQENRRRNRVDNIKLGAGGIREVEFVVQTLQLIRGGRIPQLQQQSLLLALEGLVQHEMLTASQANELKRDYLFLRQVEQALQGIDDKQTQTLPADDNGRLQLLACLNIADWPTLQQQVADAMARVHQQFKLVIDHEDSPEQQELGIGRLLWGSQLPPAELAEQLDWLDTEPAVKLIEDLQAFRQDCQKRSVGPRGHDFLSKLMPILLHLLQTEQADSLVLSRVLGVFRQIMTRTAYLELLFENPAALQQLVLLCTQSGWLAEQLARYPMLLDELIDPEQLYRVADKSDYQDRLRQYLLRVPDDDLELLMETFRQYKQAQQLRIAAADISGALPLMQVSDHLTWLAEVVMEQVVAIAWQQMTARYGLPEGASETDRGFAVIAYGKMGGLELGYGSDLDLVFLHRCDSLASTNGDKAIDSRQFYLKLAQRVLHLATTRTNSGVLYDIDTRLRPSGNSGLLAIHIDTYFQYLRDEAWTWEHQALVRARLIIGAEQMTTRFNRIRADIIELKRDAAQLRLDVVTMRQKLRSHHGSADDDVKHSAGGIVDLEFISQYLVLAHGKAYPALYRFSDNIRILDAAADAGLLAPEQVAELQQAYQLLRGWGHRLTLAPARVPTESRLAAARAAVEQVWQQLFSDSQPG</sequence>
<protein>
    <recommendedName>
        <fullName evidence="4">Bifunctional glutamine synthetase adenylyltransferase/adenylyl-removing enzyme</fullName>
    </recommendedName>
    <alternativeName>
        <fullName evidence="4">ATP:glutamine synthetase adenylyltransferase</fullName>
    </alternativeName>
    <alternativeName>
        <fullName evidence="4">ATase</fullName>
    </alternativeName>
    <domain>
        <recommendedName>
            <fullName evidence="4">Glutamine synthetase adenylyl-L-tyrosine phosphorylase</fullName>
            <ecNumber evidence="4">2.7.7.89</ecNumber>
        </recommendedName>
        <alternativeName>
            <fullName evidence="4">Adenylyl removase</fullName>
            <shortName evidence="4">AR</shortName>
            <shortName evidence="4">AT-N</shortName>
        </alternativeName>
    </domain>
    <domain>
        <recommendedName>
            <fullName evidence="4">Glutamine synthetase adenylyl transferase</fullName>
            <ecNumber evidence="4">2.7.7.42</ecNumber>
        </recommendedName>
        <alternativeName>
            <fullName evidence="4">Adenylyl transferase</fullName>
            <shortName evidence="4">AT</shortName>
            <shortName evidence="4">AT-C</shortName>
        </alternativeName>
    </domain>
</protein>
<comment type="caution">
    <text evidence="8">The sequence shown here is derived from an EMBL/GenBank/DDBJ whole genome shotgun (WGS) entry which is preliminary data.</text>
</comment>
<comment type="similarity">
    <text evidence="4">Belongs to the GlnE family.</text>
</comment>
<keyword evidence="9" id="KW-1185">Reference proteome</keyword>
<feature type="domain" description="Glutamate-ammonia ligase adenylyltransferase repeated" evidence="6">
    <location>
        <begin position="26"/>
        <end position="269"/>
    </location>
</feature>
<name>A0ABS6ML42_9GAMM</name>
<dbReference type="Pfam" id="PF03710">
    <property type="entry name" value="GlnE"/>
    <property type="match status" value="2"/>
</dbReference>
<dbReference type="EC" id="2.7.7.42" evidence="4"/>
<evidence type="ECO:0000256" key="1">
    <source>
        <dbReference type="ARBA" id="ARBA00022679"/>
    </source>
</evidence>
<evidence type="ECO:0000259" key="6">
    <source>
        <dbReference type="Pfam" id="PF03710"/>
    </source>
</evidence>
<dbReference type="HAMAP" id="MF_00802">
    <property type="entry name" value="GlnE"/>
    <property type="match status" value="1"/>
</dbReference>
<dbReference type="GO" id="GO:0047388">
    <property type="term" value="F:[glutamine synthetase]-adenylyl-L-tyrosine phosphorylase activity"/>
    <property type="evidence" value="ECO:0007669"/>
    <property type="project" value="UniProtKB-EC"/>
</dbReference>
<evidence type="ECO:0000259" key="7">
    <source>
        <dbReference type="Pfam" id="PF08335"/>
    </source>
</evidence>
<dbReference type="RefSeq" id="WP_217668610.1">
    <property type="nucleotide sequence ID" value="NZ_JAHRID010000003.1"/>
</dbReference>
<keyword evidence="8" id="KW-0436">Ligase</keyword>
<dbReference type="InterPro" id="IPR005190">
    <property type="entry name" value="GlnE_rpt_dom"/>
</dbReference>
<keyword evidence="1 4" id="KW-0808">Transferase</keyword>
<keyword evidence="4" id="KW-0511">Multifunctional enzyme</keyword>
<proteinExistence type="inferred from homology"/>
<evidence type="ECO:0000256" key="2">
    <source>
        <dbReference type="ARBA" id="ARBA00022741"/>
    </source>
</evidence>
<dbReference type="Pfam" id="PF08335">
    <property type="entry name" value="GlnD_UR_UTase"/>
    <property type="match status" value="2"/>
</dbReference>
<feature type="domain" description="PII-uridylyltransferase/Glutamine-synthetase adenylyltransferase" evidence="7">
    <location>
        <begin position="291"/>
        <end position="429"/>
    </location>
</feature>
<dbReference type="EMBL" id="JAHRID010000003">
    <property type="protein sequence ID" value="MBV2128972.1"/>
    <property type="molecule type" value="Genomic_DNA"/>
</dbReference>
<comment type="catalytic activity">
    <reaction evidence="4">
        <text>[glutamine synthetase]-O(4)-(5'-adenylyl)-L-tyrosine + phosphate = [glutamine synthetase]-L-tyrosine + ADP</text>
        <dbReference type="Rhea" id="RHEA:43716"/>
        <dbReference type="Rhea" id="RHEA-COMP:10660"/>
        <dbReference type="Rhea" id="RHEA-COMP:10661"/>
        <dbReference type="ChEBI" id="CHEBI:43474"/>
        <dbReference type="ChEBI" id="CHEBI:46858"/>
        <dbReference type="ChEBI" id="CHEBI:83624"/>
        <dbReference type="ChEBI" id="CHEBI:456216"/>
        <dbReference type="EC" id="2.7.7.89"/>
    </reaction>
</comment>
<evidence type="ECO:0000313" key="9">
    <source>
        <dbReference type="Proteomes" id="UP000704611"/>
    </source>
</evidence>
<evidence type="ECO:0000313" key="8">
    <source>
        <dbReference type="EMBL" id="MBV2128972.1"/>
    </source>
</evidence>